<dbReference type="AlphaFoldDB" id="A0AAN7B8E8"/>
<reference evidence="2" key="1">
    <citation type="journal article" date="2023" name="Mol. Phylogenet. Evol.">
        <title>Genome-scale phylogeny and comparative genomics of the fungal order Sordariales.</title>
        <authorList>
            <person name="Hensen N."/>
            <person name="Bonometti L."/>
            <person name="Westerberg I."/>
            <person name="Brannstrom I.O."/>
            <person name="Guillou S."/>
            <person name="Cros-Aarteil S."/>
            <person name="Calhoun S."/>
            <person name="Haridas S."/>
            <person name="Kuo A."/>
            <person name="Mondo S."/>
            <person name="Pangilinan J."/>
            <person name="Riley R."/>
            <person name="LaButti K."/>
            <person name="Andreopoulos B."/>
            <person name="Lipzen A."/>
            <person name="Chen C."/>
            <person name="Yan M."/>
            <person name="Daum C."/>
            <person name="Ng V."/>
            <person name="Clum A."/>
            <person name="Steindorff A."/>
            <person name="Ohm R.A."/>
            <person name="Martin F."/>
            <person name="Silar P."/>
            <person name="Natvig D.O."/>
            <person name="Lalanne C."/>
            <person name="Gautier V."/>
            <person name="Ament-Velasquez S.L."/>
            <person name="Kruys A."/>
            <person name="Hutchinson M.I."/>
            <person name="Powell A.J."/>
            <person name="Barry K."/>
            <person name="Miller A.N."/>
            <person name="Grigoriev I.V."/>
            <person name="Debuchy R."/>
            <person name="Gladieux P."/>
            <person name="Hiltunen Thoren M."/>
            <person name="Johannesson H."/>
        </authorList>
    </citation>
    <scope>NUCLEOTIDE SEQUENCE</scope>
    <source>
        <strain evidence="2">PSN293</strain>
    </source>
</reference>
<organism evidence="2 3">
    <name type="scientific">Rhypophila decipiens</name>
    <dbReference type="NCBI Taxonomy" id="261697"/>
    <lineage>
        <taxon>Eukaryota</taxon>
        <taxon>Fungi</taxon>
        <taxon>Dikarya</taxon>
        <taxon>Ascomycota</taxon>
        <taxon>Pezizomycotina</taxon>
        <taxon>Sordariomycetes</taxon>
        <taxon>Sordariomycetidae</taxon>
        <taxon>Sordariales</taxon>
        <taxon>Naviculisporaceae</taxon>
        <taxon>Rhypophila</taxon>
    </lineage>
</organism>
<keyword evidence="3" id="KW-1185">Reference proteome</keyword>
<evidence type="ECO:0000313" key="3">
    <source>
        <dbReference type="Proteomes" id="UP001301769"/>
    </source>
</evidence>
<feature type="domain" description="Hypervirulence associated protein TUDOR" evidence="1">
    <location>
        <begin position="7"/>
        <end position="70"/>
    </location>
</feature>
<proteinExistence type="predicted"/>
<dbReference type="Proteomes" id="UP001301769">
    <property type="component" value="Unassembled WGS sequence"/>
</dbReference>
<reference evidence="2" key="2">
    <citation type="submission" date="2023-05" db="EMBL/GenBank/DDBJ databases">
        <authorList>
            <consortium name="Lawrence Berkeley National Laboratory"/>
            <person name="Steindorff A."/>
            <person name="Hensen N."/>
            <person name="Bonometti L."/>
            <person name="Westerberg I."/>
            <person name="Brannstrom I.O."/>
            <person name="Guillou S."/>
            <person name="Cros-Aarteil S."/>
            <person name="Calhoun S."/>
            <person name="Haridas S."/>
            <person name="Kuo A."/>
            <person name="Mondo S."/>
            <person name="Pangilinan J."/>
            <person name="Riley R."/>
            <person name="Labutti K."/>
            <person name="Andreopoulos B."/>
            <person name="Lipzen A."/>
            <person name="Chen C."/>
            <person name="Yanf M."/>
            <person name="Daum C."/>
            <person name="Ng V."/>
            <person name="Clum A."/>
            <person name="Ohm R."/>
            <person name="Martin F."/>
            <person name="Silar P."/>
            <person name="Natvig D."/>
            <person name="Lalanne C."/>
            <person name="Gautier V."/>
            <person name="Ament-Velasquez S.L."/>
            <person name="Kruys A."/>
            <person name="Hutchinson M.I."/>
            <person name="Powell A.J."/>
            <person name="Barry K."/>
            <person name="Miller A.N."/>
            <person name="Grigoriev I.V."/>
            <person name="Debuchy R."/>
            <person name="Gladieux P."/>
            <person name="Thoren M.H."/>
            <person name="Johannesson H."/>
        </authorList>
    </citation>
    <scope>NUCLEOTIDE SEQUENCE</scope>
    <source>
        <strain evidence="2">PSN293</strain>
    </source>
</reference>
<evidence type="ECO:0000259" key="1">
    <source>
        <dbReference type="Pfam" id="PF11160"/>
    </source>
</evidence>
<dbReference type="Pfam" id="PF11160">
    <property type="entry name" value="Hva1_TUDOR"/>
    <property type="match status" value="1"/>
</dbReference>
<evidence type="ECO:0000313" key="2">
    <source>
        <dbReference type="EMBL" id="KAK4216531.1"/>
    </source>
</evidence>
<dbReference type="InterPro" id="IPR021331">
    <property type="entry name" value="Hva1_TUDOR"/>
</dbReference>
<accession>A0AAN7B8E8</accession>
<name>A0AAN7B8E8_9PEZI</name>
<protein>
    <recommendedName>
        <fullName evidence="1">Hypervirulence associated protein TUDOR domain-containing protein</fullName>
    </recommendedName>
</protein>
<dbReference type="EMBL" id="MU858068">
    <property type="protein sequence ID" value="KAK4216531.1"/>
    <property type="molecule type" value="Genomic_DNA"/>
</dbReference>
<comment type="caution">
    <text evidence="2">The sequence shown here is derived from an EMBL/GenBank/DDBJ whole genome shotgun (WGS) entry which is preliminary data.</text>
</comment>
<sequence>MVHYDLGMTVRYKPVGGPESESESVGKITDIMTEPGKQAGHDVNASMENPSYEIENLSTHKMTTVYEKNILGIEETLTDMPKKTW</sequence>
<gene>
    <name evidence="2" type="ORF">QBC37DRAFT_416904</name>
</gene>